<evidence type="ECO:0000256" key="1">
    <source>
        <dbReference type="ARBA" id="ARBA00006135"/>
    </source>
</evidence>
<evidence type="ECO:0000256" key="2">
    <source>
        <dbReference type="ARBA" id="ARBA00022729"/>
    </source>
</evidence>
<name>A0ABS7PQE3_9SPHN</name>
<dbReference type="CDD" id="cd06911">
    <property type="entry name" value="VirB9_CagX_TrbG"/>
    <property type="match status" value="1"/>
</dbReference>
<evidence type="ECO:0000313" key="4">
    <source>
        <dbReference type="Proteomes" id="UP000706039"/>
    </source>
</evidence>
<dbReference type="InterPro" id="IPR010258">
    <property type="entry name" value="Conjugal_tfr_TrbG/VirB9/CagX"/>
</dbReference>
<dbReference type="InterPro" id="IPR033645">
    <property type="entry name" value="VirB9/CagX/TrbG_C"/>
</dbReference>
<organism evidence="3 4">
    <name type="scientific">Sphingomonas colocasiae</name>
    <dbReference type="NCBI Taxonomy" id="1848973"/>
    <lineage>
        <taxon>Bacteria</taxon>
        <taxon>Pseudomonadati</taxon>
        <taxon>Pseudomonadota</taxon>
        <taxon>Alphaproteobacteria</taxon>
        <taxon>Sphingomonadales</taxon>
        <taxon>Sphingomonadaceae</taxon>
        <taxon>Sphingomonas</taxon>
    </lineage>
</organism>
<dbReference type="Pfam" id="PF03524">
    <property type="entry name" value="CagX"/>
    <property type="match status" value="1"/>
</dbReference>
<dbReference type="RefSeq" id="WP_222990308.1">
    <property type="nucleotide sequence ID" value="NZ_JAINVV010000005.1"/>
</dbReference>
<comment type="similarity">
    <text evidence="1">Belongs to the TrbG/VirB9 family.</text>
</comment>
<accession>A0ABS7PQE3</accession>
<dbReference type="NCBIfam" id="TIGR02775">
    <property type="entry name" value="TrbG_Ti"/>
    <property type="match status" value="1"/>
</dbReference>
<dbReference type="EMBL" id="JAINVV010000005">
    <property type="protein sequence ID" value="MBY8823189.1"/>
    <property type="molecule type" value="Genomic_DNA"/>
</dbReference>
<comment type="caution">
    <text evidence="3">The sequence shown here is derived from an EMBL/GenBank/DDBJ whole genome shotgun (WGS) entry which is preliminary data.</text>
</comment>
<protein>
    <submittedName>
        <fullName evidence="3">P-type conjugative transfer protein TrbG</fullName>
    </submittedName>
</protein>
<evidence type="ECO:0000313" key="3">
    <source>
        <dbReference type="EMBL" id="MBY8823189.1"/>
    </source>
</evidence>
<dbReference type="Gene3D" id="2.60.40.2500">
    <property type="match status" value="1"/>
</dbReference>
<dbReference type="Proteomes" id="UP000706039">
    <property type="component" value="Unassembled WGS sequence"/>
</dbReference>
<gene>
    <name evidence="3" type="primary">trbG</name>
    <name evidence="3" type="ORF">K7G82_12865</name>
</gene>
<dbReference type="InterPro" id="IPR038161">
    <property type="entry name" value="VirB9/CagX/TrbG_C_sf"/>
</dbReference>
<sequence>MIPHILALSLLAGGGSPGPAAGVIAAERRATVEPASSNFINARQVYAWTEGAIYQAYVAPGLITEIALQPGESLIAVAAGDTVRWVIGDTSSGAGESKRTHILVKPYSVGLETNLVITTDRRVYHLRLTSVVRHAMTALAWTYPQDAMIAVKRAATDLEPVRPLEPPLAIDALGFGYVITGDRPAWRPLRAFDDGRQTYIEFPASIAVGEAPPLFLLGANGEAELINYRMRGRFYVVDRLFDAAELRLGASRQQVVRITRSGERSRRHGR</sequence>
<reference evidence="3 4" key="1">
    <citation type="submission" date="2021-08" db="EMBL/GenBank/DDBJ databases">
        <authorList>
            <person name="Tuo L."/>
        </authorList>
    </citation>
    <scope>NUCLEOTIDE SEQUENCE [LARGE SCALE GENOMIC DNA]</scope>
    <source>
        <strain evidence="3 4">JCM 31229</strain>
    </source>
</reference>
<keyword evidence="2" id="KW-0732">Signal</keyword>
<proteinExistence type="inferred from homology"/>
<keyword evidence="4" id="KW-1185">Reference proteome</keyword>
<dbReference type="InterPro" id="IPR014142">
    <property type="entry name" value="TrbG_Ti"/>
</dbReference>